<keyword evidence="1" id="KW-0677">Repeat</keyword>
<dbReference type="PANTHER" id="PTHR24198:SF165">
    <property type="entry name" value="ANKYRIN REPEAT-CONTAINING PROTEIN-RELATED"/>
    <property type="match status" value="1"/>
</dbReference>
<dbReference type="EMBL" id="JARXHW010000024">
    <property type="protein sequence ID" value="MDQ8208060.1"/>
    <property type="molecule type" value="Genomic_DNA"/>
</dbReference>
<accession>A0ABU1AV82</accession>
<keyword evidence="2 3" id="KW-0040">ANK repeat</keyword>
<dbReference type="Pfam" id="PF00023">
    <property type="entry name" value="Ank"/>
    <property type="match status" value="1"/>
</dbReference>
<evidence type="ECO:0000256" key="1">
    <source>
        <dbReference type="ARBA" id="ARBA00022737"/>
    </source>
</evidence>
<dbReference type="Proteomes" id="UP001225316">
    <property type="component" value="Unassembled WGS sequence"/>
</dbReference>
<dbReference type="SMART" id="SM00248">
    <property type="entry name" value="ANK"/>
    <property type="match status" value="6"/>
</dbReference>
<dbReference type="RefSeq" id="WP_308950479.1">
    <property type="nucleotide sequence ID" value="NZ_JARXHW010000024.1"/>
</dbReference>
<dbReference type="InterPro" id="IPR036770">
    <property type="entry name" value="Ankyrin_rpt-contain_sf"/>
</dbReference>
<proteinExistence type="predicted"/>
<dbReference type="PANTHER" id="PTHR24198">
    <property type="entry name" value="ANKYRIN REPEAT AND PROTEIN KINASE DOMAIN-CONTAINING PROTEIN"/>
    <property type="match status" value="1"/>
</dbReference>
<organism evidence="4 5">
    <name type="scientific">Thalassobacterium maritimum</name>
    <dbReference type="NCBI Taxonomy" id="3041265"/>
    <lineage>
        <taxon>Bacteria</taxon>
        <taxon>Pseudomonadati</taxon>
        <taxon>Verrucomicrobiota</taxon>
        <taxon>Opitutia</taxon>
        <taxon>Puniceicoccales</taxon>
        <taxon>Coraliomargaritaceae</taxon>
        <taxon>Thalassobacterium</taxon>
    </lineage>
</organism>
<dbReference type="Pfam" id="PF12796">
    <property type="entry name" value="Ank_2"/>
    <property type="match status" value="2"/>
</dbReference>
<evidence type="ECO:0000256" key="2">
    <source>
        <dbReference type="ARBA" id="ARBA00023043"/>
    </source>
</evidence>
<feature type="repeat" description="ANK" evidence="3">
    <location>
        <begin position="108"/>
        <end position="140"/>
    </location>
</feature>
<dbReference type="SUPFAM" id="SSF48403">
    <property type="entry name" value="Ankyrin repeat"/>
    <property type="match status" value="1"/>
</dbReference>
<dbReference type="PROSITE" id="PS50088">
    <property type="entry name" value="ANK_REPEAT"/>
    <property type="match status" value="3"/>
</dbReference>
<sequence>MENTVVLEDSHPIFEACEKGDAVCVRNYLEAGVPVTAKSRSHAHLITTAVKFGYVEIVKALIEFGVDLNEPVNTVGQRPIDFSISYSQKQIAEVLLDNGATPDTRLAGEMTPLMSALSGNELEIAQKLLDHGADPTLTSYSGESLYHWAASSGSSDALEFVKRLGLNINVPNRQGQTALLRSAQRGDVTVVKWLIENGADPTIADRSKRTPLYWAERNKREGVVDLLQAYNGQ</sequence>
<name>A0ABU1AV82_9BACT</name>
<dbReference type="PROSITE" id="PS50297">
    <property type="entry name" value="ANK_REP_REGION"/>
    <property type="match status" value="1"/>
</dbReference>
<feature type="repeat" description="ANK" evidence="3">
    <location>
        <begin position="141"/>
        <end position="173"/>
    </location>
</feature>
<reference evidence="4 5" key="1">
    <citation type="submission" date="2023-04" db="EMBL/GenBank/DDBJ databases">
        <title>A novel bacteria isolated from coastal sediment.</title>
        <authorList>
            <person name="Liu X.-J."/>
            <person name="Du Z.-J."/>
        </authorList>
    </citation>
    <scope>NUCLEOTIDE SEQUENCE [LARGE SCALE GENOMIC DNA]</scope>
    <source>
        <strain evidence="4 5">SDUM461003</strain>
    </source>
</reference>
<evidence type="ECO:0000256" key="3">
    <source>
        <dbReference type="PROSITE-ProRule" id="PRU00023"/>
    </source>
</evidence>
<dbReference type="InterPro" id="IPR002110">
    <property type="entry name" value="Ankyrin_rpt"/>
</dbReference>
<gene>
    <name evidence="4" type="ORF">QEH52_11110</name>
</gene>
<protein>
    <submittedName>
        <fullName evidence="4">Ankyrin repeat domain-containing protein</fullName>
    </submittedName>
</protein>
<evidence type="ECO:0000313" key="5">
    <source>
        <dbReference type="Proteomes" id="UP001225316"/>
    </source>
</evidence>
<evidence type="ECO:0000313" key="4">
    <source>
        <dbReference type="EMBL" id="MDQ8208060.1"/>
    </source>
</evidence>
<feature type="repeat" description="ANK" evidence="3">
    <location>
        <begin position="174"/>
        <end position="206"/>
    </location>
</feature>
<comment type="caution">
    <text evidence="4">The sequence shown here is derived from an EMBL/GenBank/DDBJ whole genome shotgun (WGS) entry which is preliminary data.</text>
</comment>
<keyword evidence="5" id="KW-1185">Reference proteome</keyword>
<dbReference type="Gene3D" id="1.25.40.20">
    <property type="entry name" value="Ankyrin repeat-containing domain"/>
    <property type="match status" value="2"/>
</dbReference>